<feature type="region of interest" description="Disordered" evidence="1">
    <location>
        <begin position="176"/>
        <end position="199"/>
    </location>
</feature>
<dbReference type="AlphaFoldDB" id="A0A6G9RIJ1"/>
<evidence type="ECO:0000313" key="3">
    <source>
        <dbReference type="Proteomes" id="UP000503580"/>
    </source>
</evidence>
<reference evidence="2 3" key="1">
    <citation type="submission" date="2020-02" db="EMBL/GenBank/DDBJ databases">
        <title>Whole genome PO2S7.</title>
        <authorList>
            <person name="Singha K.M."/>
        </authorList>
    </citation>
    <scope>NUCLEOTIDE SEQUENCE [LARGE SCALE GENOMIC DNA]</scope>
    <source>
        <strain evidence="2 3">PO2S7</strain>
    </source>
</reference>
<name>A0A6G9RIJ1_9ENTR</name>
<feature type="region of interest" description="Disordered" evidence="1">
    <location>
        <begin position="1"/>
        <end position="34"/>
    </location>
</feature>
<evidence type="ECO:0000313" key="2">
    <source>
        <dbReference type="EMBL" id="QIR26085.1"/>
    </source>
</evidence>
<dbReference type="RefSeq" id="WP_167575070.1">
    <property type="nucleotide sequence ID" value="NZ_CP050321.1"/>
</dbReference>
<keyword evidence="3" id="KW-1185">Reference proteome</keyword>
<gene>
    <name evidence="2" type="ORF">GY169_04370</name>
</gene>
<protein>
    <submittedName>
        <fullName evidence="2">Uncharacterized protein</fullName>
    </submittedName>
</protein>
<feature type="compositionally biased region" description="Basic and acidic residues" evidence="1">
    <location>
        <begin position="16"/>
        <end position="29"/>
    </location>
</feature>
<proteinExistence type="predicted"/>
<feature type="region of interest" description="Disordered" evidence="1">
    <location>
        <begin position="111"/>
        <end position="139"/>
    </location>
</feature>
<dbReference type="KEGG" id="kgn:GY169_04370"/>
<evidence type="ECO:0000256" key="1">
    <source>
        <dbReference type="SAM" id="MobiDB-lite"/>
    </source>
</evidence>
<sequence>MAVAKEMKQWQAESSARSDELAAKARNEGMDSLTPAEKQEWVNLRGAQSNFDGSINTLIYRAQMFGGSEETTTELANIFGHAAIANAAGAAAGISKAGKGSALPVPTATKTQNGLSYQSNPKHTPGQAGYNRNAGTEPSNSMNLFESSIVSGNKRYAIDSEGNIHQFTNTNDGTWHWSGSTGDASVPIRKSDIPNSVRK</sequence>
<organism evidence="2 3">
    <name type="scientific">Kluyvera genomosp. 3</name>
    <dbReference type="NCBI Taxonomy" id="2774055"/>
    <lineage>
        <taxon>Bacteria</taxon>
        <taxon>Pseudomonadati</taxon>
        <taxon>Pseudomonadota</taxon>
        <taxon>Gammaproteobacteria</taxon>
        <taxon>Enterobacterales</taxon>
        <taxon>Enterobacteriaceae</taxon>
        <taxon>Kluyvera</taxon>
    </lineage>
</organism>
<accession>A0A6G9RIJ1</accession>
<dbReference type="EMBL" id="CP050321">
    <property type="protein sequence ID" value="QIR26085.1"/>
    <property type="molecule type" value="Genomic_DNA"/>
</dbReference>
<feature type="compositionally biased region" description="Polar residues" evidence="1">
    <location>
        <begin position="111"/>
        <end position="122"/>
    </location>
</feature>
<dbReference type="Proteomes" id="UP000503580">
    <property type="component" value="Chromosome"/>
</dbReference>